<protein>
    <recommendedName>
        <fullName evidence="3">NRDE family protein</fullName>
    </recommendedName>
</protein>
<dbReference type="InterPro" id="IPR008551">
    <property type="entry name" value="TANGO2"/>
</dbReference>
<gene>
    <name evidence="1" type="ORF">A2W18_13725</name>
</gene>
<name>A0A1F6UVQ0_9PROT</name>
<dbReference type="AlphaFoldDB" id="A0A1F6UVQ0"/>
<dbReference type="Gene3D" id="3.60.60.10">
    <property type="entry name" value="Penicillin V Acylase, Chain A"/>
    <property type="match status" value="1"/>
</dbReference>
<evidence type="ECO:0000313" key="1">
    <source>
        <dbReference type="EMBL" id="OGI61510.1"/>
    </source>
</evidence>
<dbReference type="PANTHER" id="PTHR17985:SF8">
    <property type="entry name" value="TRANSPORT AND GOLGI ORGANIZATION PROTEIN 2 HOMOLOG"/>
    <property type="match status" value="1"/>
</dbReference>
<dbReference type="Pfam" id="PF05742">
    <property type="entry name" value="TANGO2"/>
    <property type="match status" value="1"/>
</dbReference>
<comment type="caution">
    <text evidence="1">The sequence shown here is derived from an EMBL/GenBank/DDBJ whole genome shotgun (WGS) entry which is preliminary data.</text>
</comment>
<dbReference type="EMBL" id="MFSP01000194">
    <property type="protein sequence ID" value="OGI61510.1"/>
    <property type="molecule type" value="Genomic_DNA"/>
</dbReference>
<accession>A0A1F6UVQ0</accession>
<evidence type="ECO:0000313" key="2">
    <source>
        <dbReference type="Proteomes" id="UP000179076"/>
    </source>
</evidence>
<reference evidence="1 2" key="1">
    <citation type="journal article" date="2016" name="Nat. Commun.">
        <title>Thousands of microbial genomes shed light on interconnected biogeochemical processes in an aquifer system.</title>
        <authorList>
            <person name="Anantharaman K."/>
            <person name="Brown C.T."/>
            <person name="Hug L.A."/>
            <person name="Sharon I."/>
            <person name="Castelle C.J."/>
            <person name="Probst A.J."/>
            <person name="Thomas B.C."/>
            <person name="Singh A."/>
            <person name="Wilkins M.J."/>
            <person name="Karaoz U."/>
            <person name="Brodie E.L."/>
            <person name="Williams K.H."/>
            <person name="Hubbard S.S."/>
            <person name="Banfield J.F."/>
        </authorList>
    </citation>
    <scope>NUCLEOTIDE SEQUENCE [LARGE SCALE GENOMIC DNA]</scope>
</reference>
<organism evidence="1 2">
    <name type="scientific">Candidatus Muproteobacteria bacterium RBG_16_60_9</name>
    <dbReference type="NCBI Taxonomy" id="1817755"/>
    <lineage>
        <taxon>Bacteria</taxon>
        <taxon>Pseudomonadati</taxon>
        <taxon>Pseudomonadota</taxon>
        <taxon>Candidatus Muproteobacteria</taxon>
    </lineage>
</organism>
<sequence>MCTLIVLYRPTHAWPVLIAANRDEMLDRPWLPPGRHWADRPNVVAGLDELGGGSWFGLNDDGVVAGIMNRMGTLGPAADKRSRGELVLEALDHADAETAADALSHIDPAAYRAFNLVIADSSRVYWLRHTEAREPGRVEVTALAPGVSMLTAFDVNDESSAGIRRYLPQARAAVSPDPERDDWSAWEQLLASRDADADAEREGAMNVVTEVGFGTVSSALLALPARERFNVKPRLRFAAGRPDQAAFRDVAL</sequence>
<evidence type="ECO:0008006" key="3">
    <source>
        <dbReference type="Google" id="ProtNLM"/>
    </source>
</evidence>
<dbReference type="Proteomes" id="UP000179076">
    <property type="component" value="Unassembled WGS sequence"/>
</dbReference>
<dbReference type="PANTHER" id="PTHR17985">
    <property type="entry name" value="SER/THR-RICH PROTEIN T10 IN DGCR REGION"/>
    <property type="match status" value="1"/>
</dbReference>
<proteinExistence type="predicted"/>